<dbReference type="InterPro" id="IPR011063">
    <property type="entry name" value="TilS/TtcA_N"/>
</dbReference>
<evidence type="ECO:0000256" key="6">
    <source>
        <dbReference type="HAMAP-Rule" id="MF_01161"/>
    </source>
</evidence>
<proteinExistence type="inferred from homology"/>
<keyword evidence="6" id="KW-0963">Cytoplasm</keyword>
<evidence type="ECO:0000256" key="5">
    <source>
        <dbReference type="ARBA" id="ARBA00048539"/>
    </source>
</evidence>
<sequence length="339" mass="37863">MNRFESDLLAQIQHRGDGVTGRVLVACSGGGDSVALLALLWTLRKSLGLELSVAHADHGLRPEAQEDAAFVRQLCRALDLDLAEASLGVHAHAEASAQGLEMAARDLRWNWLRQEAEQCGAGVVATGHTLDDHTETVFLRLARGGGLGCLHPLAPRQGLRWSPLAETRRAELRAYLASRNLPWREDASNAEPFTARNRWRPILDTLRQEAPNLDRHLFETHRQAEEAEQLARTLVAGWEGSRWSISEEGVTFRRETWIEPELRWTLESAFRRLGWPREAALLRGLAPWLAARLAKGRKPSAWGNFHLNPEPDGGYLHLRFSCLPGPSTLEGHLGKRPKE</sequence>
<comment type="catalytic activity">
    <reaction evidence="5 6">
        <text>cytidine(34) in tRNA(Ile2) + L-lysine + ATP = lysidine(34) in tRNA(Ile2) + AMP + diphosphate + H(+)</text>
        <dbReference type="Rhea" id="RHEA:43744"/>
        <dbReference type="Rhea" id="RHEA-COMP:10625"/>
        <dbReference type="Rhea" id="RHEA-COMP:10670"/>
        <dbReference type="ChEBI" id="CHEBI:15378"/>
        <dbReference type="ChEBI" id="CHEBI:30616"/>
        <dbReference type="ChEBI" id="CHEBI:32551"/>
        <dbReference type="ChEBI" id="CHEBI:33019"/>
        <dbReference type="ChEBI" id="CHEBI:82748"/>
        <dbReference type="ChEBI" id="CHEBI:83665"/>
        <dbReference type="ChEBI" id="CHEBI:456215"/>
        <dbReference type="EC" id="6.3.4.19"/>
    </reaction>
</comment>
<keyword evidence="9" id="KW-1185">Reference proteome</keyword>
<accession>A0ABQ5PVZ4</accession>
<dbReference type="InterPro" id="IPR014729">
    <property type="entry name" value="Rossmann-like_a/b/a_fold"/>
</dbReference>
<gene>
    <name evidence="6" type="primary">tilS</name>
    <name evidence="8" type="ORF">GETHED_09060</name>
</gene>
<keyword evidence="3 6" id="KW-0547">Nucleotide-binding</keyword>
<feature type="domain" description="tRNA(Ile)-lysidine/2-thiocytidine synthase N-terminal" evidence="7">
    <location>
        <begin position="23"/>
        <end position="200"/>
    </location>
</feature>
<dbReference type="EC" id="6.3.4.19" evidence="6"/>
<comment type="subcellular location">
    <subcellularLocation>
        <location evidence="6">Cytoplasm</location>
    </subcellularLocation>
</comment>
<dbReference type="PANTHER" id="PTHR43033">
    <property type="entry name" value="TRNA(ILE)-LYSIDINE SYNTHASE-RELATED"/>
    <property type="match status" value="1"/>
</dbReference>
<evidence type="ECO:0000259" key="7">
    <source>
        <dbReference type="Pfam" id="PF01171"/>
    </source>
</evidence>
<feature type="binding site" evidence="6">
    <location>
        <begin position="28"/>
        <end position="33"/>
    </location>
    <ligand>
        <name>ATP</name>
        <dbReference type="ChEBI" id="CHEBI:30616"/>
    </ligand>
</feature>
<dbReference type="RefSeq" id="WP_285606885.1">
    <property type="nucleotide sequence ID" value="NZ_BSDC01000001.1"/>
</dbReference>
<keyword evidence="2 6" id="KW-0819">tRNA processing</keyword>
<dbReference type="NCBIfam" id="TIGR02432">
    <property type="entry name" value="lysidine_TilS_N"/>
    <property type="match status" value="1"/>
</dbReference>
<organism evidence="8 9">
    <name type="scientific">Geothrix edaphica</name>
    <dbReference type="NCBI Taxonomy" id="2927976"/>
    <lineage>
        <taxon>Bacteria</taxon>
        <taxon>Pseudomonadati</taxon>
        <taxon>Acidobacteriota</taxon>
        <taxon>Holophagae</taxon>
        <taxon>Holophagales</taxon>
        <taxon>Holophagaceae</taxon>
        <taxon>Geothrix</taxon>
    </lineage>
</organism>
<comment type="caution">
    <text evidence="8">The sequence shown here is derived from an EMBL/GenBank/DDBJ whole genome shotgun (WGS) entry which is preliminary data.</text>
</comment>
<dbReference type="SUPFAM" id="SSF52402">
    <property type="entry name" value="Adenine nucleotide alpha hydrolases-like"/>
    <property type="match status" value="1"/>
</dbReference>
<dbReference type="Pfam" id="PF01171">
    <property type="entry name" value="ATP_bind_3"/>
    <property type="match status" value="1"/>
</dbReference>
<name>A0ABQ5PVZ4_9BACT</name>
<protein>
    <recommendedName>
        <fullName evidence="6">tRNA(Ile)-lysidine synthase</fullName>
        <ecNumber evidence="6">6.3.4.19</ecNumber>
    </recommendedName>
    <alternativeName>
        <fullName evidence="6">tRNA(Ile)-2-lysyl-cytidine synthase</fullName>
    </alternativeName>
    <alternativeName>
        <fullName evidence="6">tRNA(Ile)-lysidine synthetase</fullName>
    </alternativeName>
</protein>
<keyword evidence="1 6" id="KW-0436">Ligase</keyword>
<evidence type="ECO:0000256" key="1">
    <source>
        <dbReference type="ARBA" id="ARBA00022598"/>
    </source>
</evidence>
<keyword evidence="4 6" id="KW-0067">ATP-binding</keyword>
<dbReference type="Proteomes" id="UP001165044">
    <property type="component" value="Unassembled WGS sequence"/>
</dbReference>
<comment type="domain">
    <text evidence="6">The N-terminal region contains the highly conserved SGGXDS motif, predicted to be a P-loop motif involved in ATP binding.</text>
</comment>
<evidence type="ECO:0000313" key="9">
    <source>
        <dbReference type="Proteomes" id="UP001165044"/>
    </source>
</evidence>
<dbReference type="CDD" id="cd01992">
    <property type="entry name" value="TilS_N"/>
    <property type="match status" value="1"/>
</dbReference>
<dbReference type="Gene3D" id="3.40.50.620">
    <property type="entry name" value="HUPs"/>
    <property type="match status" value="1"/>
</dbReference>
<evidence type="ECO:0000313" key="8">
    <source>
        <dbReference type="EMBL" id="GLH66542.1"/>
    </source>
</evidence>
<dbReference type="InterPro" id="IPR012094">
    <property type="entry name" value="tRNA_Ile_lys_synt"/>
</dbReference>
<dbReference type="HAMAP" id="MF_01161">
    <property type="entry name" value="tRNA_Ile_lys_synt"/>
    <property type="match status" value="1"/>
</dbReference>
<dbReference type="EMBL" id="BSDC01000001">
    <property type="protein sequence ID" value="GLH66542.1"/>
    <property type="molecule type" value="Genomic_DNA"/>
</dbReference>
<comment type="function">
    <text evidence="6">Ligates lysine onto the cytidine present at position 34 of the AUA codon-specific tRNA(Ile) that contains the anticodon CAU, in an ATP-dependent manner. Cytidine is converted to lysidine, thus changing the amino acid specificity of the tRNA from methionine to isoleucine.</text>
</comment>
<dbReference type="PANTHER" id="PTHR43033:SF1">
    <property type="entry name" value="TRNA(ILE)-LYSIDINE SYNTHASE-RELATED"/>
    <property type="match status" value="1"/>
</dbReference>
<dbReference type="InterPro" id="IPR012795">
    <property type="entry name" value="tRNA_Ile_lys_synt_N"/>
</dbReference>
<comment type="similarity">
    <text evidence="6">Belongs to the tRNA(Ile)-lysidine synthase family.</text>
</comment>
<evidence type="ECO:0000256" key="2">
    <source>
        <dbReference type="ARBA" id="ARBA00022694"/>
    </source>
</evidence>
<reference evidence="8" key="1">
    <citation type="journal article" date="2023" name="Antonie Van Leeuwenhoek">
        <title>Mesoterricola silvestris gen. nov., sp. nov., Mesoterricola sediminis sp. nov., Geothrix oryzae sp. nov., Geothrix edaphica sp. nov., Geothrix rubra sp. nov., and Geothrix limicola sp. nov., six novel members of Acidobacteriota isolated from soils.</title>
        <authorList>
            <person name="Itoh H."/>
            <person name="Sugisawa Y."/>
            <person name="Mise K."/>
            <person name="Xu Z."/>
            <person name="Kuniyasu M."/>
            <person name="Ushijima N."/>
            <person name="Kawano K."/>
            <person name="Kobayashi E."/>
            <person name="Shiratori Y."/>
            <person name="Masuda Y."/>
            <person name="Senoo K."/>
        </authorList>
    </citation>
    <scope>NUCLEOTIDE SEQUENCE</scope>
    <source>
        <strain evidence="8">Red802</strain>
    </source>
</reference>
<evidence type="ECO:0000256" key="4">
    <source>
        <dbReference type="ARBA" id="ARBA00022840"/>
    </source>
</evidence>
<evidence type="ECO:0000256" key="3">
    <source>
        <dbReference type="ARBA" id="ARBA00022741"/>
    </source>
</evidence>